<comment type="similarity">
    <text evidence="1">Belongs to the asparaginase 1 family.</text>
</comment>
<dbReference type="SFLD" id="SFLDS00057">
    <property type="entry name" value="Glutaminase/Asparaginase"/>
    <property type="match status" value="1"/>
</dbReference>
<feature type="domain" description="L-asparaginase N-terminal" evidence="7">
    <location>
        <begin position="30"/>
        <end position="212"/>
    </location>
</feature>
<dbReference type="InterPro" id="IPR027473">
    <property type="entry name" value="L-asparaginase_C"/>
</dbReference>
<evidence type="ECO:0000256" key="2">
    <source>
        <dbReference type="ARBA" id="ARBA00012920"/>
    </source>
</evidence>
<evidence type="ECO:0000256" key="4">
    <source>
        <dbReference type="PIRSR" id="PIRSR001220-1"/>
    </source>
</evidence>
<accession>A0A1M7YE53</accession>
<feature type="active site" evidence="6">
    <location>
        <position position="112"/>
    </location>
</feature>
<sequence length="375" mass="41537">MNRSIVFVSSPSWRHMHIHLHTPRNEAMKRILILATGGTIVCSDDGQGLRPHYTVDDLLGHISHFMVDRDITGKTLMNIDSSNMTPSRWLVIAQAIAAEYDRFDGFVITHGTDTMAYSAAALAYLLVGLNKPVVLTGAQYSLIDRKTDAVQNLHDALLLAGEELAGVFIVFDGKVINGTRAMKTKTQSYDAFESVNYPLVAEIKHNRISYDLTIARTFKRFPENMLPEGGTLSPLITALEERILVLKVFPGLHPEIFDYIKDNFRAVIIESYGTGGIATETLDLASKVSSLADSGVVVVVTTQCMKEGVHPQIYEVGRKLPLDKIVYARDMNTEAIVPKLMWALAASDEFGEIKRLIESPIQSDLLDPAIEVEHL</sequence>
<dbReference type="PANTHER" id="PTHR11707">
    <property type="entry name" value="L-ASPARAGINASE"/>
    <property type="match status" value="1"/>
</dbReference>
<dbReference type="InterPro" id="IPR041725">
    <property type="entry name" value="L-asparaginase_I"/>
</dbReference>
<dbReference type="STRING" id="1121416.SAMN02745220_03673"/>
<dbReference type="InterPro" id="IPR027474">
    <property type="entry name" value="L-asparaginase_N"/>
</dbReference>
<evidence type="ECO:0000313" key="10">
    <source>
        <dbReference type="Proteomes" id="UP000184603"/>
    </source>
</evidence>
<evidence type="ECO:0000313" key="9">
    <source>
        <dbReference type="EMBL" id="SHO50859.1"/>
    </source>
</evidence>
<organism evidence="9 10">
    <name type="scientific">Desulfopila aestuarii DSM 18488</name>
    <dbReference type="NCBI Taxonomy" id="1121416"/>
    <lineage>
        <taxon>Bacteria</taxon>
        <taxon>Pseudomonadati</taxon>
        <taxon>Thermodesulfobacteriota</taxon>
        <taxon>Desulfobulbia</taxon>
        <taxon>Desulfobulbales</taxon>
        <taxon>Desulfocapsaceae</taxon>
        <taxon>Desulfopila</taxon>
    </lineage>
</organism>
<dbReference type="SMART" id="SM00870">
    <property type="entry name" value="Asparaginase"/>
    <property type="match status" value="1"/>
</dbReference>
<dbReference type="Pfam" id="PF00710">
    <property type="entry name" value="Asparaginase"/>
    <property type="match status" value="1"/>
</dbReference>
<proteinExistence type="inferred from homology"/>
<dbReference type="FunFam" id="3.40.50.1170:FF:000001">
    <property type="entry name" value="L-asparaginase 2"/>
    <property type="match status" value="1"/>
</dbReference>
<dbReference type="PIRSF" id="PIRSF500176">
    <property type="entry name" value="L_ASNase"/>
    <property type="match status" value="1"/>
</dbReference>
<dbReference type="Pfam" id="PF17763">
    <property type="entry name" value="Asparaginase_C"/>
    <property type="match status" value="1"/>
</dbReference>
<dbReference type="EMBL" id="FRFE01000021">
    <property type="protein sequence ID" value="SHO50859.1"/>
    <property type="molecule type" value="Genomic_DNA"/>
</dbReference>
<evidence type="ECO:0000256" key="1">
    <source>
        <dbReference type="ARBA" id="ARBA00010518"/>
    </source>
</evidence>
<protein>
    <recommendedName>
        <fullName evidence="2">asparaginase</fullName>
        <ecNumber evidence="2">3.5.1.1</ecNumber>
    </recommendedName>
</protein>
<dbReference type="GO" id="GO:0004067">
    <property type="term" value="F:asparaginase activity"/>
    <property type="evidence" value="ECO:0007669"/>
    <property type="project" value="UniProtKB-UniRule"/>
</dbReference>
<dbReference type="InterPro" id="IPR040919">
    <property type="entry name" value="Asparaginase_C"/>
</dbReference>
<dbReference type="PIRSF" id="PIRSF001220">
    <property type="entry name" value="L-ASNase_gatD"/>
    <property type="match status" value="1"/>
</dbReference>
<gene>
    <name evidence="9" type="ORF">SAMN02745220_03673</name>
</gene>
<dbReference type="InterPro" id="IPR037152">
    <property type="entry name" value="L-asparaginase_N_sf"/>
</dbReference>
<keyword evidence="10" id="KW-1185">Reference proteome</keyword>
<dbReference type="NCBIfam" id="TIGR00519">
    <property type="entry name" value="asnASE_I"/>
    <property type="match status" value="1"/>
</dbReference>
<dbReference type="PRINTS" id="PR00139">
    <property type="entry name" value="ASNGLNASE"/>
</dbReference>
<dbReference type="InterPro" id="IPR006034">
    <property type="entry name" value="Asparaginase/glutaminase-like"/>
</dbReference>
<feature type="active site" description="O-isoaspartyl threonine intermediate" evidence="4">
    <location>
        <position position="39"/>
    </location>
</feature>
<dbReference type="InterPro" id="IPR027475">
    <property type="entry name" value="Asparaginase/glutaminase_AS2"/>
</dbReference>
<dbReference type="EC" id="3.5.1.1" evidence="2"/>
<dbReference type="CDD" id="cd08963">
    <property type="entry name" value="L-asparaginase_I"/>
    <property type="match status" value="1"/>
</dbReference>
<dbReference type="GO" id="GO:0006520">
    <property type="term" value="P:amino acid metabolic process"/>
    <property type="evidence" value="ECO:0007669"/>
    <property type="project" value="InterPro"/>
</dbReference>
<feature type="domain" description="Asparaginase/glutaminase C-terminal" evidence="8">
    <location>
        <begin position="242"/>
        <end position="356"/>
    </location>
</feature>
<dbReference type="InterPro" id="IPR006033">
    <property type="entry name" value="AsnA_fam"/>
</dbReference>
<evidence type="ECO:0000259" key="7">
    <source>
        <dbReference type="Pfam" id="PF00710"/>
    </source>
</evidence>
<reference evidence="9 10" key="1">
    <citation type="submission" date="2016-12" db="EMBL/GenBank/DDBJ databases">
        <authorList>
            <person name="Song W.-J."/>
            <person name="Kurnit D.M."/>
        </authorList>
    </citation>
    <scope>NUCLEOTIDE SEQUENCE [LARGE SCALE GENOMIC DNA]</scope>
    <source>
        <strain evidence="9 10">DSM 18488</strain>
    </source>
</reference>
<dbReference type="AlphaFoldDB" id="A0A1M7YE53"/>
<dbReference type="PROSITE" id="PS00917">
    <property type="entry name" value="ASN_GLN_ASE_2"/>
    <property type="match status" value="1"/>
</dbReference>
<evidence type="ECO:0000256" key="5">
    <source>
        <dbReference type="PIRSR" id="PIRSR001220-2"/>
    </source>
</evidence>
<evidence type="ECO:0000256" key="6">
    <source>
        <dbReference type="PROSITE-ProRule" id="PRU10100"/>
    </source>
</evidence>
<dbReference type="Gene3D" id="3.40.50.1170">
    <property type="entry name" value="L-asparaginase, N-terminal domain"/>
    <property type="match status" value="1"/>
</dbReference>
<feature type="binding site" evidence="5">
    <location>
        <position position="81"/>
    </location>
    <ligand>
        <name>substrate</name>
    </ligand>
</feature>
<dbReference type="PROSITE" id="PS51732">
    <property type="entry name" value="ASN_GLN_ASE_3"/>
    <property type="match status" value="1"/>
</dbReference>
<keyword evidence="3" id="KW-0378">Hydrolase</keyword>
<name>A0A1M7YE53_9BACT</name>
<feature type="binding site" evidence="5">
    <location>
        <begin position="112"/>
        <end position="113"/>
    </location>
    <ligand>
        <name>substrate</name>
    </ligand>
</feature>
<dbReference type="Gene3D" id="3.40.50.40">
    <property type="match status" value="1"/>
</dbReference>
<dbReference type="InterPro" id="IPR036152">
    <property type="entry name" value="Asp/glu_Ase-like_sf"/>
</dbReference>
<evidence type="ECO:0000259" key="8">
    <source>
        <dbReference type="Pfam" id="PF17763"/>
    </source>
</evidence>
<dbReference type="Proteomes" id="UP000184603">
    <property type="component" value="Unassembled WGS sequence"/>
</dbReference>
<evidence type="ECO:0000256" key="3">
    <source>
        <dbReference type="ARBA" id="ARBA00022801"/>
    </source>
</evidence>
<dbReference type="PANTHER" id="PTHR11707:SF28">
    <property type="entry name" value="60 KDA LYSOPHOSPHOLIPASE"/>
    <property type="match status" value="1"/>
</dbReference>
<dbReference type="SUPFAM" id="SSF53774">
    <property type="entry name" value="Glutaminase/Asparaginase"/>
    <property type="match status" value="1"/>
</dbReference>